<dbReference type="InterPro" id="IPR000683">
    <property type="entry name" value="Gfo/Idh/MocA-like_OxRdtase_N"/>
</dbReference>
<dbReference type="InterPro" id="IPR052515">
    <property type="entry name" value="Gfo/Idh/MocA_Oxidoreductase"/>
</dbReference>
<dbReference type="PANTHER" id="PTHR43249:SF1">
    <property type="entry name" value="D-GLUCOSIDE 3-DEHYDROGENASE"/>
    <property type="match status" value="1"/>
</dbReference>
<dbReference type="InterPro" id="IPR055170">
    <property type="entry name" value="GFO_IDH_MocA-like_dom"/>
</dbReference>
<dbReference type="Pfam" id="PF22725">
    <property type="entry name" value="GFO_IDH_MocA_C3"/>
    <property type="match status" value="1"/>
</dbReference>
<feature type="domain" description="Gfo/Idh/MocA-like oxidoreductase N-terminal" evidence="1">
    <location>
        <begin position="98"/>
        <end position="216"/>
    </location>
</feature>
<proteinExistence type="predicted"/>
<accession>A0A2S8SU62</accession>
<dbReference type="SUPFAM" id="SSF51735">
    <property type="entry name" value="NAD(P)-binding Rossmann-fold domains"/>
    <property type="match status" value="1"/>
</dbReference>
<evidence type="ECO:0000313" key="3">
    <source>
        <dbReference type="EMBL" id="PQV64335.1"/>
    </source>
</evidence>
<dbReference type="PANTHER" id="PTHR43249">
    <property type="entry name" value="UDP-N-ACETYL-2-AMINO-2-DEOXY-D-GLUCURONATE OXIDASE"/>
    <property type="match status" value="1"/>
</dbReference>
<feature type="domain" description="GFO/IDH/MocA-like oxidoreductase" evidence="2">
    <location>
        <begin position="226"/>
        <end position="365"/>
    </location>
</feature>
<dbReference type="AlphaFoldDB" id="A0A2S8SU62"/>
<protein>
    <submittedName>
        <fullName evidence="3">Putative dehydrogenase</fullName>
    </submittedName>
</protein>
<dbReference type="GO" id="GO:0000166">
    <property type="term" value="F:nucleotide binding"/>
    <property type="evidence" value="ECO:0007669"/>
    <property type="project" value="InterPro"/>
</dbReference>
<dbReference type="InParanoid" id="A0A2S8SU62"/>
<dbReference type="Proteomes" id="UP000237684">
    <property type="component" value="Unassembled WGS sequence"/>
</dbReference>
<dbReference type="SUPFAM" id="SSF55347">
    <property type="entry name" value="Glyceraldehyde-3-phosphate dehydrogenase-like, C-terminal domain"/>
    <property type="match status" value="1"/>
</dbReference>
<dbReference type="Gene3D" id="3.30.360.10">
    <property type="entry name" value="Dihydrodipicolinate Reductase, domain 2"/>
    <property type="match status" value="1"/>
</dbReference>
<comment type="caution">
    <text evidence="3">The sequence shown here is derived from an EMBL/GenBank/DDBJ whole genome shotgun (WGS) entry which is preliminary data.</text>
</comment>
<organism evidence="3 4">
    <name type="scientific">Abditibacterium utsteinense</name>
    <dbReference type="NCBI Taxonomy" id="1960156"/>
    <lineage>
        <taxon>Bacteria</taxon>
        <taxon>Pseudomonadati</taxon>
        <taxon>Abditibacteriota</taxon>
        <taxon>Abditibacteriia</taxon>
        <taxon>Abditibacteriales</taxon>
        <taxon>Abditibacteriaceae</taxon>
        <taxon>Abditibacterium</taxon>
    </lineage>
</organism>
<sequence>MFWEIQNQPSILAWSCKAQNAECKTQIESRREIFFGFSLRKLENLVHYNGLNAKCQICGILKVLDNHRVTERIQEKISVTLWFIFCEKHSMNFPLSPVRVGVIGAGIGRQHLRGYQNVSGAIVTAICDLDTRLAAQLAAENGIEAQIFSDYRALLDANCVDAVSLCVPNFLHATVALACLENGLHVLCEKPLAINAIEAQQIADAATKNERVCMVGQVLRFRDDVLALKAEIESGAVGEIYYARAMARRTQGIPKWGGWFTQQKLAGGGPLIDTGVHILDLAWWLSGCPRPISASGTSYAKFGPRKLGLGAGGAAIEDGVFDVEDLAAGIVRFENGLSIHFEAAWAIHAAKDERFCHLHGTEGAILWDDAPKIIDQNGIITPISAQGGDAWTREMAHFIACIQNGTAPDPDAGQGVVMMQILDALAQSAREETEVKI</sequence>
<keyword evidence="4" id="KW-1185">Reference proteome</keyword>
<dbReference type="Gene3D" id="3.40.50.720">
    <property type="entry name" value="NAD(P)-binding Rossmann-like Domain"/>
    <property type="match status" value="1"/>
</dbReference>
<evidence type="ECO:0000313" key="4">
    <source>
        <dbReference type="Proteomes" id="UP000237684"/>
    </source>
</evidence>
<dbReference type="Pfam" id="PF01408">
    <property type="entry name" value="GFO_IDH_MocA"/>
    <property type="match status" value="1"/>
</dbReference>
<dbReference type="EMBL" id="NIGF01000005">
    <property type="protein sequence ID" value="PQV64335.1"/>
    <property type="molecule type" value="Genomic_DNA"/>
</dbReference>
<evidence type="ECO:0000259" key="1">
    <source>
        <dbReference type="Pfam" id="PF01408"/>
    </source>
</evidence>
<evidence type="ECO:0000259" key="2">
    <source>
        <dbReference type="Pfam" id="PF22725"/>
    </source>
</evidence>
<gene>
    <name evidence="3" type="ORF">B1R32_10516</name>
</gene>
<dbReference type="InterPro" id="IPR036291">
    <property type="entry name" value="NAD(P)-bd_dom_sf"/>
</dbReference>
<name>A0A2S8SU62_9BACT</name>
<reference evidence="3 4" key="1">
    <citation type="journal article" date="2018" name="Syst. Appl. Microbiol.">
        <title>Abditibacterium utsteinense sp. nov., the first cultivated member of candidate phylum FBP, isolated from ice-free Antarctic soil samples.</title>
        <authorList>
            <person name="Tahon G."/>
            <person name="Tytgat B."/>
            <person name="Lebbe L."/>
            <person name="Carlier A."/>
            <person name="Willems A."/>
        </authorList>
    </citation>
    <scope>NUCLEOTIDE SEQUENCE [LARGE SCALE GENOMIC DNA]</scope>
    <source>
        <strain evidence="3 4">LMG 29911</strain>
    </source>
</reference>